<dbReference type="Pfam" id="PF12833">
    <property type="entry name" value="HTH_18"/>
    <property type="match status" value="1"/>
</dbReference>
<dbReference type="Pfam" id="PF01965">
    <property type="entry name" value="DJ-1_PfpI"/>
    <property type="match status" value="1"/>
</dbReference>
<feature type="domain" description="HTH araC/xylS-type" evidence="4">
    <location>
        <begin position="211"/>
        <end position="309"/>
    </location>
</feature>
<dbReference type="InterPro" id="IPR009057">
    <property type="entry name" value="Homeodomain-like_sf"/>
</dbReference>
<dbReference type="EMBL" id="LPZR01000187">
    <property type="protein sequence ID" value="KYO50939.1"/>
    <property type="molecule type" value="Genomic_DNA"/>
</dbReference>
<comment type="caution">
    <text evidence="5">The sequence shown here is derived from an EMBL/GenBank/DDBJ whole genome shotgun (WGS) entry which is preliminary data.</text>
</comment>
<sequence>MPPHHLAVLAFDGVLPFDLATAVETFARARLDDGTPPYRITVAAPHAEVAAEGYGLRVPQGLTAVGDAATVIVPGMAEPRSPADPAILAALARARHRGARIASICTGAFVLAAAGLLDGRRATTHWQAAGLLARMYPKVAVDPAVLYVDEGDVLTSAGAAAGLDLCLHMIRRDFGARVAARTARAAVVPLERAGGQAQFIQDDPPPAAGLAPLLDWMRANLDQRLEVERLAARAGMSPRTFARRFRAETGTTPLQWLLTARIRRAQLLLETTGRSIERVATEAGFDSAVTFRQRFRQVAGVTPSDWRRSFGTSRSG</sequence>
<dbReference type="SUPFAM" id="SSF46689">
    <property type="entry name" value="Homeodomain-like"/>
    <property type="match status" value="2"/>
</dbReference>
<reference evidence="5 6" key="1">
    <citation type="submission" date="2015-12" db="EMBL/GenBank/DDBJ databases">
        <title>Genome sequence of Tistrella mobilis MCCC 1A02139.</title>
        <authorList>
            <person name="Lu L."/>
            <person name="Lai Q."/>
            <person name="Shao Z."/>
            <person name="Qian P."/>
        </authorList>
    </citation>
    <scope>NUCLEOTIDE SEQUENCE [LARGE SCALE GENOMIC DNA]</scope>
    <source>
        <strain evidence="5 6">MCCC 1A02139</strain>
    </source>
</reference>
<accession>A0A162KCJ7</accession>
<dbReference type="PANTHER" id="PTHR43130:SF3">
    <property type="entry name" value="HTH-TYPE TRANSCRIPTIONAL REGULATOR RV1931C"/>
    <property type="match status" value="1"/>
</dbReference>
<dbReference type="OrthoDB" id="9793422at2"/>
<keyword evidence="3" id="KW-0804">Transcription</keyword>
<dbReference type="RefSeq" id="WP_062767301.1">
    <property type="nucleotide sequence ID" value="NZ_CP121043.1"/>
</dbReference>
<evidence type="ECO:0000313" key="6">
    <source>
        <dbReference type="Proteomes" id="UP000075787"/>
    </source>
</evidence>
<keyword evidence="2" id="KW-0238">DNA-binding</keyword>
<protein>
    <submittedName>
        <fullName evidence="5">AraC family transcriptional regulator</fullName>
    </submittedName>
</protein>
<dbReference type="CDD" id="cd03137">
    <property type="entry name" value="GATase1_AraC_1"/>
    <property type="match status" value="1"/>
</dbReference>
<name>A0A162KCJ7_9PROT</name>
<dbReference type="Gene3D" id="1.10.10.60">
    <property type="entry name" value="Homeodomain-like"/>
    <property type="match status" value="2"/>
</dbReference>
<evidence type="ECO:0000256" key="3">
    <source>
        <dbReference type="ARBA" id="ARBA00023163"/>
    </source>
</evidence>
<proteinExistence type="predicted"/>
<dbReference type="PANTHER" id="PTHR43130">
    <property type="entry name" value="ARAC-FAMILY TRANSCRIPTIONAL REGULATOR"/>
    <property type="match status" value="1"/>
</dbReference>
<dbReference type="PROSITE" id="PS01124">
    <property type="entry name" value="HTH_ARAC_FAMILY_2"/>
    <property type="match status" value="1"/>
</dbReference>
<keyword evidence="1" id="KW-0805">Transcription regulation</keyword>
<organism evidence="5 6">
    <name type="scientific">Tistrella mobilis</name>
    <dbReference type="NCBI Taxonomy" id="171437"/>
    <lineage>
        <taxon>Bacteria</taxon>
        <taxon>Pseudomonadati</taxon>
        <taxon>Pseudomonadota</taxon>
        <taxon>Alphaproteobacteria</taxon>
        <taxon>Geminicoccales</taxon>
        <taxon>Geminicoccaceae</taxon>
        <taxon>Tistrella</taxon>
    </lineage>
</organism>
<dbReference type="InterPro" id="IPR052158">
    <property type="entry name" value="INH-QAR"/>
</dbReference>
<dbReference type="InterPro" id="IPR018060">
    <property type="entry name" value="HTH_AraC"/>
</dbReference>
<dbReference type="Proteomes" id="UP000075787">
    <property type="component" value="Unassembled WGS sequence"/>
</dbReference>
<dbReference type="SMART" id="SM00342">
    <property type="entry name" value="HTH_ARAC"/>
    <property type="match status" value="1"/>
</dbReference>
<dbReference type="InterPro" id="IPR029062">
    <property type="entry name" value="Class_I_gatase-like"/>
</dbReference>
<gene>
    <name evidence="5" type="ORF">AUP44_11120</name>
</gene>
<dbReference type="InterPro" id="IPR002818">
    <property type="entry name" value="DJ-1/PfpI"/>
</dbReference>
<evidence type="ECO:0000313" key="5">
    <source>
        <dbReference type="EMBL" id="KYO50939.1"/>
    </source>
</evidence>
<dbReference type="InterPro" id="IPR018062">
    <property type="entry name" value="HTH_AraC-typ_CS"/>
</dbReference>
<dbReference type="GO" id="GO:0043565">
    <property type="term" value="F:sequence-specific DNA binding"/>
    <property type="evidence" value="ECO:0007669"/>
    <property type="project" value="InterPro"/>
</dbReference>
<evidence type="ECO:0000259" key="4">
    <source>
        <dbReference type="PROSITE" id="PS01124"/>
    </source>
</evidence>
<evidence type="ECO:0000256" key="1">
    <source>
        <dbReference type="ARBA" id="ARBA00023015"/>
    </source>
</evidence>
<dbReference type="AlphaFoldDB" id="A0A162KCJ7"/>
<dbReference type="PROSITE" id="PS00041">
    <property type="entry name" value="HTH_ARAC_FAMILY_1"/>
    <property type="match status" value="1"/>
</dbReference>
<dbReference type="Gene3D" id="3.40.50.880">
    <property type="match status" value="1"/>
</dbReference>
<evidence type="ECO:0000256" key="2">
    <source>
        <dbReference type="ARBA" id="ARBA00023125"/>
    </source>
</evidence>
<dbReference type="GO" id="GO:0003700">
    <property type="term" value="F:DNA-binding transcription factor activity"/>
    <property type="evidence" value="ECO:0007669"/>
    <property type="project" value="InterPro"/>
</dbReference>
<dbReference type="GeneID" id="97239236"/>
<dbReference type="SUPFAM" id="SSF52317">
    <property type="entry name" value="Class I glutamine amidotransferase-like"/>
    <property type="match status" value="1"/>
</dbReference>